<accession>A0AA37X0E7</accession>
<evidence type="ECO:0000313" key="4">
    <source>
        <dbReference type="Proteomes" id="UP001157355"/>
    </source>
</evidence>
<proteinExistence type="predicted"/>
<feature type="region of interest" description="Disordered" evidence="1">
    <location>
        <begin position="1"/>
        <end position="24"/>
    </location>
</feature>
<keyword evidence="4" id="KW-1185">Reference proteome</keyword>
<gene>
    <name evidence="3" type="ORF">GCM10010873_15730</name>
</gene>
<reference evidence="3 4" key="1">
    <citation type="journal article" date="2014" name="Int. J. Syst. Evol. Microbiol.">
        <title>Complete genome sequence of Corynebacterium casei LMG S-19264T (=DSM 44701T), isolated from a smear-ripened cheese.</title>
        <authorList>
            <consortium name="US DOE Joint Genome Institute (JGI-PGF)"/>
            <person name="Walter F."/>
            <person name="Albersmeier A."/>
            <person name="Kalinowski J."/>
            <person name="Ruckert C."/>
        </authorList>
    </citation>
    <scope>NUCLEOTIDE SEQUENCE [LARGE SCALE GENOMIC DNA]</scope>
    <source>
        <strain evidence="3 4">NBRC 111766</strain>
    </source>
</reference>
<name>A0AA37X0E7_9RHOB</name>
<comment type="caution">
    <text evidence="3">The sequence shown here is derived from an EMBL/GenBank/DDBJ whole genome shotgun (WGS) entry which is preliminary data.</text>
</comment>
<dbReference type="EMBL" id="BSPP01000005">
    <property type="protein sequence ID" value="GLS86599.1"/>
    <property type="molecule type" value="Genomic_DNA"/>
</dbReference>
<organism evidence="3 4">
    <name type="scientific">Cypionkella aquatica</name>
    <dbReference type="NCBI Taxonomy" id="1756042"/>
    <lineage>
        <taxon>Bacteria</taxon>
        <taxon>Pseudomonadati</taxon>
        <taxon>Pseudomonadota</taxon>
        <taxon>Alphaproteobacteria</taxon>
        <taxon>Rhodobacterales</taxon>
        <taxon>Paracoccaceae</taxon>
        <taxon>Cypionkella</taxon>
    </lineage>
</organism>
<dbReference type="SUPFAM" id="SSF54975">
    <property type="entry name" value="Acylphosphatase/BLUF domain-like"/>
    <property type="match status" value="1"/>
</dbReference>
<feature type="domain" description="Acylphosphatase-like" evidence="2">
    <location>
        <begin position="30"/>
        <end position="109"/>
    </location>
</feature>
<dbReference type="Pfam" id="PF00708">
    <property type="entry name" value="Acylphosphatase"/>
    <property type="match status" value="1"/>
</dbReference>
<evidence type="ECO:0000259" key="2">
    <source>
        <dbReference type="Pfam" id="PF00708"/>
    </source>
</evidence>
<dbReference type="AlphaFoldDB" id="A0AA37X0E7"/>
<evidence type="ECO:0000256" key="1">
    <source>
        <dbReference type="SAM" id="MobiDB-lite"/>
    </source>
</evidence>
<evidence type="ECO:0000313" key="3">
    <source>
        <dbReference type="EMBL" id="GLS86599.1"/>
    </source>
</evidence>
<dbReference type="InterPro" id="IPR036046">
    <property type="entry name" value="Acylphosphatase-like_dom_sf"/>
</dbReference>
<protein>
    <recommendedName>
        <fullName evidence="2">Acylphosphatase-like domain-containing protein</fullName>
    </recommendedName>
</protein>
<dbReference type="InterPro" id="IPR001792">
    <property type="entry name" value="Acylphosphatase-like_dom"/>
</dbReference>
<sequence>MQPETRMTAALPPDPAPDAAPLAAPEQSQRFAILGDVGAPVFAAWIARHARRLGLRGAILRHDAGRIDVVLTGLPDLLDAMALGCSLGPREVWVDRIDRAEAALQNLNEFASGGD</sequence>
<dbReference type="Gene3D" id="3.30.70.100">
    <property type="match status" value="1"/>
</dbReference>
<dbReference type="Proteomes" id="UP001157355">
    <property type="component" value="Unassembled WGS sequence"/>
</dbReference>